<dbReference type="GO" id="GO:0016787">
    <property type="term" value="F:hydrolase activity"/>
    <property type="evidence" value="ECO:0007669"/>
    <property type="project" value="UniProtKB-KW"/>
</dbReference>
<dbReference type="InterPro" id="IPR042001">
    <property type="entry name" value="Sortase_F"/>
</dbReference>
<dbReference type="Gene3D" id="2.40.260.10">
    <property type="entry name" value="Sortase"/>
    <property type="match status" value="1"/>
</dbReference>
<dbReference type="Proteomes" id="UP000289482">
    <property type="component" value="Unassembled WGS sequence"/>
</dbReference>
<proteinExistence type="predicted"/>
<keyword evidence="1" id="KW-0378">Hydrolase</keyword>
<dbReference type="InterPro" id="IPR023365">
    <property type="entry name" value="Sortase_dom-sf"/>
</dbReference>
<name>A0A4Q1QRG4_9ACTN</name>
<evidence type="ECO:0000313" key="4">
    <source>
        <dbReference type="Proteomes" id="UP000289482"/>
    </source>
</evidence>
<accession>A0A4Q1QRG4</accession>
<dbReference type="EMBL" id="SDIF01000048">
    <property type="protein sequence ID" value="RXS65622.1"/>
    <property type="molecule type" value="Genomic_DNA"/>
</dbReference>
<dbReference type="AlphaFoldDB" id="A0A4Q1QRG4"/>
<evidence type="ECO:0000256" key="2">
    <source>
        <dbReference type="SAM" id="MobiDB-lite"/>
    </source>
</evidence>
<evidence type="ECO:0000313" key="3">
    <source>
        <dbReference type="EMBL" id="RXS65622.1"/>
    </source>
</evidence>
<dbReference type="SUPFAM" id="SSF63817">
    <property type="entry name" value="Sortase"/>
    <property type="match status" value="1"/>
</dbReference>
<organism evidence="3 4">
    <name type="scientific">Streptomyces sioyaensis</name>
    <dbReference type="NCBI Taxonomy" id="67364"/>
    <lineage>
        <taxon>Bacteria</taxon>
        <taxon>Bacillati</taxon>
        <taxon>Actinomycetota</taxon>
        <taxon>Actinomycetes</taxon>
        <taxon>Kitasatosporales</taxon>
        <taxon>Streptomycetaceae</taxon>
        <taxon>Streptomyces</taxon>
    </lineage>
</organism>
<protein>
    <submittedName>
        <fullName evidence="3">Class F sortase</fullName>
    </submittedName>
</protein>
<dbReference type="CDD" id="cd05829">
    <property type="entry name" value="Sortase_F"/>
    <property type="match status" value="1"/>
</dbReference>
<keyword evidence="4" id="KW-1185">Reference proteome</keyword>
<comment type="caution">
    <text evidence="3">The sequence shown here is derived from an EMBL/GenBank/DDBJ whole genome shotgun (WGS) entry which is preliminary data.</text>
</comment>
<reference evidence="3 4" key="1">
    <citation type="submission" date="2019-01" db="EMBL/GenBank/DDBJ databases">
        <title>Draft genome sequences of the type strain Streptomyces sioyaensis DSM 40032 and its novel strain, TM32, a thermotolerant antibiotics-producing actinobacterium.</title>
        <authorList>
            <person name="Nakaew N."/>
            <person name="Lumyong S."/>
            <person name="Sloan W.T."/>
            <person name="Sungthong R."/>
        </authorList>
    </citation>
    <scope>NUCLEOTIDE SEQUENCE [LARGE SCALE GENOMIC DNA]</scope>
    <source>
        <strain evidence="3 4">DSM 40032</strain>
    </source>
</reference>
<gene>
    <name evidence="3" type="ORF">EST54_18110</name>
</gene>
<feature type="region of interest" description="Disordered" evidence="2">
    <location>
        <begin position="1"/>
        <end position="42"/>
    </location>
</feature>
<dbReference type="Pfam" id="PF04203">
    <property type="entry name" value="Sortase"/>
    <property type="match status" value="1"/>
</dbReference>
<dbReference type="NCBIfam" id="NF033748">
    <property type="entry name" value="class_F_sortase"/>
    <property type="match status" value="1"/>
</dbReference>
<sequence length="184" mass="19217">MAGVSGCGTADAKAAPDISVKSTTGQAPREQAKPLSKSTPVSLDIPDAKVKANQVLPLGLDSSGQLQVPPASQGNLPGYYTKSVTPGEAGPAIMVAHYDTDKGPALMKNAADIKIGSEIKVGRKDGTTATFKVRQIQQVGKDGFPTQKVYGKTDRPELRLITCGGPIVNGHRSDNIIFYADLVT</sequence>
<dbReference type="InterPro" id="IPR005754">
    <property type="entry name" value="Sortase"/>
</dbReference>
<evidence type="ECO:0000256" key="1">
    <source>
        <dbReference type="ARBA" id="ARBA00022801"/>
    </source>
</evidence>